<organism evidence="1 2">
    <name type="scientific">Cetraspora pellucida</name>
    <dbReference type="NCBI Taxonomy" id="1433469"/>
    <lineage>
        <taxon>Eukaryota</taxon>
        <taxon>Fungi</taxon>
        <taxon>Fungi incertae sedis</taxon>
        <taxon>Mucoromycota</taxon>
        <taxon>Glomeromycotina</taxon>
        <taxon>Glomeromycetes</taxon>
        <taxon>Diversisporales</taxon>
        <taxon>Gigasporaceae</taxon>
        <taxon>Cetraspora</taxon>
    </lineage>
</organism>
<proteinExistence type="predicted"/>
<gene>
    <name evidence="1" type="ORF">SPELUC_LOCUS3985</name>
</gene>
<evidence type="ECO:0000313" key="1">
    <source>
        <dbReference type="EMBL" id="CAG8522171.1"/>
    </source>
</evidence>
<comment type="caution">
    <text evidence="1">The sequence shown here is derived from an EMBL/GenBank/DDBJ whole genome shotgun (WGS) entry which is preliminary data.</text>
</comment>
<dbReference type="EMBL" id="CAJVPW010003298">
    <property type="protein sequence ID" value="CAG8522171.1"/>
    <property type="molecule type" value="Genomic_DNA"/>
</dbReference>
<feature type="non-terminal residue" evidence="1">
    <location>
        <position position="1"/>
    </location>
</feature>
<accession>A0ACA9LGQ4</accession>
<keyword evidence="2" id="KW-1185">Reference proteome</keyword>
<dbReference type="Proteomes" id="UP000789366">
    <property type="component" value="Unassembled WGS sequence"/>
</dbReference>
<reference evidence="1" key="1">
    <citation type="submission" date="2021-06" db="EMBL/GenBank/DDBJ databases">
        <authorList>
            <person name="Kallberg Y."/>
            <person name="Tangrot J."/>
            <person name="Rosling A."/>
        </authorList>
    </citation>
    <scope>NUCLEOTIDE SEQUENCE</scope>
    <source>
        <strain evidence="1">28 12/20/2015</strain>
    </source>
</reference>
<name>A0ACA9LGQ4_9GLOM</name>
<sequence length="225" mass="25982">DKDKTDRLPQHHIYACTKVNAYHQKSDNMVYITNVCNQHNHALVENISMIAPSYHQLTLEMHDDVRLLVTCKVCSDAIIEILQHKYPGKYIHPCDVYNLVQTIRYQKGVTSDASSIYLKLLKQKQDSLIFHVDACFKGKDNHLVGLCWMNPNQQKLEAWALCFIHWAFNASVQSIQQVESYNAIIKNNVNRSTSFLKLECTIEKLLVKKSYFIQLNKTISKLPVS</sequence>
<evidence type="ECO:0000313" key="2">
    <source>
        <dbReference type="Proteomes" id="UP000789366"/>
    </source>
</evidence>
<protein>
    <submittedName>
        <fullName evidence="1">12658_t:CDS:1</fullName>
    </submittedName>
</protein>